<dbReference type="KEGG" id="asha:G8E00_01420"/>
<dbReference type="AlphaFoldDB" id="A0A6G8RSB6"/>
<sequence>MYYPILRGKLNELLALRELSELNLKYFTPVIEPVKKDIKQLIKTIEHLNKNSIEPYIIINPSIGEYSHCSEELFIALNKFESISYQVLYSINQETKNYEDFLGIGSFGLFIQKGIDNKIIDFSTKSMINFIQNDVNPNVKKLINNKVIYEDFFRKQKKNADYPKESQFSSIHSYFTQENNVIGFSDYTITGDDFNENGGPAYVVTIHCSYIDKNRFDELFIRHYSSTDDGTPTNPGAKFIEALSLLIDEVNEGKIPFTNTNALNNFKYLHKIEHFPGLGQIKKISIKHHIETINNFLSVPFEVNR</sequence>
<evidence type="ECO:0000313" key="2">
    <source>
        <dbReference type="Proteomes" id="UP000502297"/>
    </source>
</evidence>
<dbReference type="InterPro" id="IPR047727">
    <property type="entry name" value="Sce7725-like"/>
</dbReference>
<dbReference type="Proteomes" id="UP000502297">
    <property type="component" value="Chromosome"/>
</dbReference>
<dbReference type="NCBIfam" id="NF033831">
    <property type="entry name" value="sce7725_fam"/>
    <property type="match status" value="1"/>
</dbReference>
<name>A0A6G8RSB6_9GAMM</name>
<keyword evidence="2" id="KW-1185">Reference proteome</keyword>
<reference evidence="1 2" key="1">
    <citation type="submission" date="2020-03" db="EMBL/GenBank/DDBJ databases">
        <authorList>
            <person name="Zhu W."/>
        </authorList>
    </citation>
    <scope>NUCLEOTIDE SEQUENCE [LARGE SCALE GENOMIC DNA]</scope>
    <source>
        <strain evidence="1 2">323-1</strain>
    </source>
</reference>
<gene>
    <name evidence="1" type="ORF">G8E00_01420</name>
</gene>
<proteinExistence type="predicted"/>
<accession>A0A6G8RSB6</accession>
<organism evidence="1 2">
    <name type="scientific">Acinetobacter shaoyimingii</name>
    <dbReference type="NCBI Taxonomy" id="2715164"/>
    <lineage>
        <taxon>Bacteria</taxon>
        <taxon>Pseudomonadati</taxon>
        <taxon>Pseudomonadota</taxon>
        <taxon>Gammaproteobacteria</taxon>
        <taxon>Moraxellales</taxon>
        <taxon>Moraxellaceae</taxon>
        <taxon>Acinetobacter</taxon>
    </lineage>
</organism>
<protein>
    <submittedName>
        <fullName evidence="1">Sce7725 family protein</fullName>
    </submittedName>
</protein>
<evidence type="ECO:0000313" key="1">
    <source>
        <dbReference type="EMBL" id="QIO04710.1"/>
    </source>
</evidence>
<dbReference type="RefSeq" id="WP_166221508.1">
    <property type="nucleotide sequence ID" value="NZ_CP049801.1"/>
</dbReference>
<dbReference type="EMBL" id="CP049801">
    <property type="protein sequence ID" value="QIO04710.1"/>
    <property type="molecule type" value="Genomic_DNA"/>
</dbReference>